<dbReference type="Gene3D" id="3.90.1200.10">
    <property type="match status" value="1"/>
</dbReference>
<dbReference type="Pfam" id="PF01636">
    <property type="entry name" value="APH"/>
    <property type="match status" value="1"/>
</dbReference>
<name>A0A1A5YJ49_9BACL</name>
<dbReference type="EMBL" id="LYPA01000054">
    <property type="protein sequence ID" value="OBR65632.1"/>
    <property type="molecule type" value="Genomic_DNA"/>
</dbReference>
<dbReference type="AlphaFoldDB" id="A0A1A5YJ49"/>
<keyword evidence="3" id="KW-1185">Reference proteome</keyword>
<dbReference type="GO" id="GO:0016740">
    <property type="term" value="F:transferase activity"/>
    <property type="evidence" value="ECO:0007669"/>
    <property type="project" value="UniProtKB-KW"/>
</dbReference>
<sequence length="341" mass="39709">MTMKLYKLNEALSQYFNKRIISADSQTASLQGGTVGNVYLVTGTAETDKGEKLPYRIVLKRHKEYDRYGDSGSWRREYDLYKSDLASTFSDTFRWPACYYAELIENEEEEDAESVLWLEYINGVSGLDLTAEMYEQAALEIGRYQGRLHAEQPDVLKSLTNLSHANLMMDTYLHYRSWPVVYDYVRSEDCAFPKHVRQMFIDLDANSDEIFERIKKLPIVLSHRDYWVTNLIVADGKIAIIDWDTSGWGYLGEDIASLIADEADIEHMVQYYQRCIPAYYRGFSQYAEASVEDNCVYELILIMFGYRLVEWYLHAEDEDIKTQHSLALQKISEMKNSPLQF</sequence>
<protein>
    <submittedName>
        <fullName evidence="2">Aminoglycoside phosphotransferase</fullName>
    </submittedName>
</protein>
<dbReference type="Proteomes" id="UP000092024">
    <property type="component" value="Unassembled WGS sequence"/>
</dbReference>
<accession>A0A1A5YJ49</accession>
<dbReference type="STRING" id="1844972.A7K91_13705"/>
<dbReference type="RefSeq" id="WP_068682907.1">
    <property type="nucleotide sequence ID" value="NZ_LYPA01000054.1"/>
</dbReference>
<evidence type="ECO:0000313" key="2">
    <source>
        <dbReference type="EMBL" id="OBR65632.1"/>
    </source>
</evidence>
<keyword evidence="2" id="KW-0808">Transferase</keyword>
<dbReference type="PANTHER" id="PTHR23020">
    <property type="entry name" value="UNCHARACTERIZED NUCLEAR HORMONE RECEPTOR-RELATED"/>
    <property type="match status" value="1"/>
</dbReference>
<dbReference type="PANTHER" id="PTHR23020:SF41">
    <property type="entry name" value="AMINOGLYCOSIDE PHOSPHOTRANSFERASE DOMAIN-CONTAINING PROTEIN"/>
    <property type="match status" value="1"/>
</dbReference>
<evidence type="ECO:0000259" key="1">
    <source>
        <dbReference type="Pfam" id="PF01636"/>
    </source>
</evidence>
<dbReference type="InterPro" id="IPR002575">
    <property type="entry name" value="Aminoglycoside_PTrfase"/>
</dbReference>
<proteinExistence type="predicted"/>
<dbReference type="InterPro" id="IPR011009">
    <property type="entry name" value="Kinase-like_dom_sf"/>
</dbReference>
<reference evidence="2 3" key="1">
    <citation type="submission" date="2016-05" db="EMBL/GenBank/DDBJ databases">
        <title>Paenibacillus oryzae. sp. nov., isolated from the rice root.</title>
        <authorList>
            <person name="Zhang J."/>
            <person name="Zhang X."/>
        </authorList>
    </citation>
    <scope>NUCLEOTIDE SEQUENCE [LARGE SCALE GENOMIC DNA]</scope>
    <source>
        <strain evidence="2 3">1DrF-4</strain>
    </source>
</reference>
<organism evidence="2 3">
    <name type="scientific">Paenibacillus oryzae</name>
    <dbReference type="NCBI Taxonomy" id="1844972"/>
    <lineage>
        <taxon>Bacteria</taxon>
        <taxon>Bacillati</taxon>
        <taxon>Bacillota</taxon>
        <taxon>Bacilli</taxon>
        <taxon>Bacillales</taxon>
        <taxon>Paenibacillaceae</taxon>
        <taxon>Paenibacillus</taxon>
    </lineage>
</organism>
<comment type="caution">
    <text evidence="2">The sequence shown here is derived from an EMBL/GenBank/DDBJ whole genome shotgun (WGS) entry which is preliminary data.</text>
</comment>
<dbReference type="InterPro" id="IPR052961">
    <property type="entry name" value="Oxido-Kinase-like_Enzymes"/>
</dbReference>
<gene>
    <name evidence="2" type="ORF">A7K91_13705</name>
</gene>
<feature type="domain" description="Aminoglycoside phosphotransferase" evidence="1">
    <location>
        <begin position="110"/>
        <end position="264"/>
    </location>
</feature>
<evidence type="ECO:0000313" key="3">
    <source>
        <dbReference type="Proteomes" id="UP000092024"/>
    </source>
</evidence>
<dbReference type="SUPFAM" id="SSF56112">
    <property type="entry name" value="Protein kinase-like (PK-like)"/>
    <property type="match status" value="1"/>
</dbReference>
<dbReference type="OrthoDB" id="1645186at2"/>